<dbReference type="EMBL" id="HACA01032197">
    <property type="protein sequence ID" value="CDW49558.1"/>
    <property type="molecule type" value="Transcribed_RNA"/>
</dbReference>
<protein>
    <submittedName>
        <fullName evidence="1">Uncharacterized protein</fullName>
    </submittedName>
</protein>
<feature type="non-terminal residue" evidence="1">
    <location>
        <position position="1"/>
    </location>
</feature>
<accession>A0A0K2VGI4</accession>
<dbReference type="AlphaFoldDB" id="A0A0K2VGI4"/>
<organism evidence="1">
    <name type="scientific">Lepeophtheirus salmonis</name>
    <name type="common">Salmon louse</name>
    <name type="synonym">Caligus salmonis</name>
    <dbReference type="NCBI Taxonomy" id="72036"/>
    <lineage>
        <taxon>Eukaryota</taxon>
        <taxon>Metazoa</taxon>
        <taxon>Ecdysozoa</taxon>
        <taxon>Arthropoda</taxon>
        <taxon>Crustacea</taxon>
        <taxon>Multicrustacea</taxon>
        <taxon>Hexanauplia</taxon>
        <taxon>Copepoda</taxon>
        <taxon>Siphonostomatoida</taxon>
        <taxon>Caligidae</taxon>
        <taxon>Lepeophtheirus</taxon>
    </lineage>
</organism>
<name>A0A0K2VGI4_LEPSM</name>
<proteinExistence type="predicted"/>
<sequence>QNLPITKDDIAQEPISGSVCCWYENVQRVKGFNYYSPPVAITSLEVPKKSRYVQ</sequence>
<evidence type="ECO:0000313" key="1">
    <source>
        <dbReference type="EMBL" id="CDW49558.1"/>
    </source>
</evidence>
<reference evidence="1" key="1">
    <citation type="submission" date="2014-05" db="EMBL/GenBank/DDBJ databases">
        <authorList>
            <person name="Chronopoulou M."/>
        </authorList>
    </citation>
    <scope>NUCLEOTIDE SEQUENCE</scope>
    <source>
        <tissue evidence="1">Whole organism</tissue>
    </source>
</reference>